<dbReference type="HOGENOM" id="CLU_2570717_0_0_0"/>
<evidence type="ECO:0000313" key="1">
    <source>
        <dbReference type="EMBL" id="CAF23581.1"/>
    </source>
</evidence>
<keyword evidence="2" id="KW-1185">Reference proteome</keyword>
<dbReference type="EMBL" id="BX908798">
    <property type="protein sequence ID" value="CAF23581.1"/>
    <property type="molecule type" value="Genomic_DNA"/>
</dbReference>
<dbReference type="OrthoDB" id="9790916at2"/>
<dbReference type="AlphaFoldDB" id="Q6MCW8"/>
<evidence type="ECO:0000313" key="2">
    <source>
        <dbReference type="Proteomes" id="UP000000529"/>
    </source>
</evidence>
<dbReference type="Gene3D" id="3.30.2170.10">
    <property type="entry name" value="archaeoglobus fulgidus dsm 4304 superfamily"/>
    <property type="match status" value="1"/>
</dbReference>
<dbReference type="eggNOG" id="COG1515">
    <property type="taxonomic scope" value="Bacteria"/>
</dbReference>
<dbReference type="RefSeq" id="WP_011175407.1">
    <property type="nucleotide sequence ID" value="NC_005861.2"/>
</dbReference>
<name>Q6MCW8_PARUW</name>
<dbReference type="STRING" id="264201.pc0857"/>
<organism evidence="1 2">
    <name type="scientific">Protochlamydia amoebophila (strain UWE25)</name>
    <dbReference type="NCBI Taxonomy" id="264201"/>
    <lineage>
        <taxon>Bacteria</taxon>
        <taxon>Pseudomonadati</taxon>
        <taxon>Chlamydiota</taxon>
        <taxon>Chlamydiia</taxon>
        <taxon>Parachlamydiales</taxon>
        <taxon>Parachlamydiaceae</taxon>
        <taxon>Candidatus Protochlamydia</taxon>
    </lineage>
</organism>
<reference evidence="1 2" key="1">
    <citation type="journal article" date="2004" name="Science">
        <title>Illuminating the evolutionary history of chlamydiae.</title>
        <authorList>
            <person name="Horn M."/>
            <person name="Collingro A."/>
            <person name="Schmitz-Esser S."/>
            <person name="Beier C.L."/>
            <person name="Purkhold U."/>
            <person name="Fartmann B."/>
            <person name="Brandt P."/>
            <person name="Nyakatura G.J."/>
            <person name="Droege M."/>
            <person name="Frishman D."/>
            <person name="Rattei T."/>
            <person name="Mewes H."/>
            <person name="Wagner M."/>
        </authorList>
    </citation>
    <scope>NUCLEOTIDE SEQUENCE [LARGE SCALE GENOMIC DNA]</scope>
    <source>
        <strain evidence="1 2">UWE25</strain>
    </source>
</reference>
<accession>Q6MCW8</accession>
<protein>
    <submittedName>
        <fullName evidence="1">Uncharacterized protein</fullName>
    </submittedName>
</protein>
<dbReference type="KEGG" id="pcu:PC_RS04120"/>
<proteinExistence type="predicted"/>
<dbReference type="Proteomes" id="UP000000529">
    <property type="component" value="Chromosome"/>
</dbReference>
<sequence>MANYKLVINLCIKQLDMAFPSFTEEAKKIQKVMAEKVVVEDPFQEPQWIGGMDVSNNLYDPSQLIYATIVVLKFPEFQLVE</sequence>
<gene>
    <name evidence="1" type="ORF">PC_RS04120</name>
</gene>